<accession>A0A6A4H3Y5</accession>
<evidence type="ECO:0000313" key="2">
    <source>
        <dbReference type="Proteomes" id="UP000799118"/>
    </source>
</evidence>
<protein>
    <submittedName>
        <fullName evidence="1">Uncharacterized protein</fullName>
    </submittedName>
</protein>
<evidence type="ECO:0000313" key="1">
    <source>
        <dbReference type="EMBL" id="KAE9392430.1"/>
    </source>
</evidence>
<dbReference type="Proteomes" id="UP000799118">
    <property type="component" value="Unassembled WGS sequence"/>
</dbReference>
<dbReference type="EMBL" id="ML769596">
    <property type="protein sequence ID" value="KAE9392430.1"/>
    <property type="molecule type" value="Genomic_DNA"/>
</dbReference>
<dbReference type="OrthoDB" id="3365519at2759"/>
<reference evidence="1" key="1">
    <citation type="journal article" date="2019" name="Environ. Microbiol.">
        <title>Fungal ecological strategies reflected in gene transcription - a case study of two litter decomposers.</title>
        <authorList>
            <person name="Barbi F."/>
            <person name="Kohler A."/>
            <person name="Barry K."/>
            <person name="Baskaran P."/>
            <person name="Daum C."/>
            <person name="Fauchery L."/>
            <person name="Ihrmark K."/>
            <person name="Kuo A."/>
            <person name="LaButti K."/>
            <person name="Lipzen A."/>
            <person name="Morin E."/>
            <person name="Grigoriev I.V."/>
            <person name="Henrissat B."/>
            <person name="Lindahl B."/>
            <person name="Martin F."/>
        </authorList>
    </citation>
    <scope>NUCLEOTIDE SEQUENCE</scope>
    <source>
        <strain evidence="1">JB14</strain>
    </source>
</reference>
<name>A0A6A4H3Y5_9AGAR</name>
<organism evidence="1 2">
    <name type="scientific">Gymnopus androsaceus JB14</name>
    <dbReference type="NCBI Taxonomy" id="1447944"/>
    <lineage>
        <taxon>Eukaryota</taxon>
        <taxon>Fungi</taxon>
        <taxon>Dikarya</taxon>
        <taxon>Basidiomycota</taxon>
        <taxon>Agaricomycotina</taxon>
        <taxon>Agaricomycetes</taxon>
        <taxon>Agaricomycetidae</taxon>
        <taxon>Agaricales</taxon>
        <taxon>Marasmiineae</taxon>
        <taxon>Omphalotaceae</taxon>
        <taxon>Gymnopus</taxon>
    </lineage>
</organism>
<dbReference type="AlphaFoldDB" id="A0A6A4H3Y5"/>
<gene>
    <name evidence="1" type="ORF">BT96DRAFT_1000376</name>
</gene>
<keyword evidence="2" id="KW-1185">Reference proteome</keyword>
<sequence>MDLVQSHTAPTVASFSPNLNQLSGPLFRVGPLLRVFVPSPEGDWLSDASVLECEAELKHSNVFKMVIWDGSYLIDLDYTYSPIGDLRICPWTRLPAFVFPSHHTYRHFFLKSRPNGDPSRFISQTLFDGFTALHSISDLPEHRVTAEHLFVLVLLPPPHRHVFLSPAAPSLSTPGWYGKVVVETEGYERGIGRFAGSVWQGRISARTGSNVPVNMSAAAKEANMVYRSLRERRAVSRKEQLM</sequence>
<proteinExistence type="predicted"/>